<keyword evidence="1" id="KW-0732">Signal</keyword>
<dbReference type="EMBL" id="CM026431">
    <property type="protein sequence ID" value="KAG0558459.1"/>
    <property type="molecule type" value="Genomic_DNA"/>
</dbReference>
<sequence>MLPYPGSVMLMLAMVSTLLPNAPAIQHPCLHVCLND</sequence>
<evidence type="ECO:0000256" key="1">
    <source>
        <dbReference type="SAM" id="SignalP"/>
    </source>
</evidence>
<name>A0A8T0GJV4_CERPU</name>
<feature type="signal peptide" evidence="1">
    <location>
        <begin position="1"/>
        <end position="24"/>
    </location>
</feature>
<evidence type="ECO:0000313" key="3">
    <source>
        <dbReference type="Proteomes" id="UP000822688"/>
    </source>
</evidence>
<organism evidence="2 3">
    <name type="scientific">Ceratodon purpureus</name>
    <name type="common">Fire moss</name>
    <name type="synonym">Dicranum purpureum</name>
    <dbReference type="NCBI Taxonomy" id="3225"/>
    <lineage>
        <taxon>Eukaryota</taxon>
        <taxon>Viridiplantae</taxon>
        <taxon>Streptophyta</taxon>
        <taxon>Embryophyta</taxon>
        <taxon>Bryophyta</taxon>
        <taxon>Bryophytina</taxon>
        <taxon>Bryopsida</taxon>
        <taxon>Dicranidae</taxon>
        <taxon>Pseudoditrichales</taxon>
        <taxon>Ditrichaceae</taxon>
        <taxon>Ceratodon</taxon>
    </lineage>
</organism>
<accession>A0A8T0GJV4</accession>
<feature type="chain" id="PRO_5035802280" evidence="1">
    <location>
        <begin position="25"/>
        <end position="36"/>
    </location>
</feature>
<gene>
    <name evidence="2" type="ORF">KC19_10G029900</name>
</gene>
<dbReference type="Proteomes" id="UP000822688">
    <property type="component" value="Chromosome 10"/>
</dbReference>
<keyword evidence="3" id="KW-1185">Reference proteome</keyword>
<dbReference type="AlphaFoldDB" id="A0A8T0GJV4"/>
<comment type="caution">
    <text evidence="2">The sequence shown here is derived from an EMBL/GenBank/DDBJ whole genome shotgun (WGS) entry which is preliminary data.</text>
</comment>
<protein>
    <submittedName>
        <fullName evidence="2">Uncharacterized protein</fullName>
    </submittedName>
</protein>
<reference evidence="2" key="1">
    <citation type="submission" date="2020-06" db="EMBL/GenBank/DDBJ databases">
        <title>WGS assembly of Ceratodon purpureus strain R40.</title>
        <authorList>
            <person name="Carey S.B."/>
            <person name="Jenkins J."/>
            <person name="Shu S."/>
            <person name="Lovell J.T."/>
            <person name="Sreedasyam A."/>
            <person name="Maumus F."/>
            <person name="Tiley G.P."/>
            <person name="Fernandez-Pozo N."/>
            <person name="Barry K."/>
            <person name="Chen C."/>
            <person name="Wang M."/>
            <person name="Lipzen A."/>
            <person name="Daum C."/>
            <person name="Saski C.A."/>
            <person name="Payton A.C."/>
            <person name="Mcbreen J.C."/>
            <person name="Conrad R.E."/>
            <person name="Kollar L.M."/>
            <person name="Olsson S."/>
            <person name="Huttunen S."/>
            <person name="Landis J.B."/>
            <person name="Wickett N.J."/>
            <person name="Johnson M.G."/>
            <person name="Rensing S.A."/>
            <person name="Grimwood J."/>
            <person name="Schmutz J."/>
            <person name="Mcdaniel S.F."/>
        </authorList>
    </citation>
    <scope>NUCLEOTIDE SEQUENCE</scope>
    <source>
        <strain evidence="2">R40</strain>
    </source>
</reference>
<proteinExistence type="predicted"/>
<evidence type="ECO:0000313" key="2">
    <source>
        <dbReference type="EMBL" id="KAG0558459.1"/>
    </source>
</evidence>